<accession>A0AAV7SER7</accession>
<dbReference type="EMBL" id="JANPWB010000008">
    <property type="protein sequence ID" value="KAJ1162533.1"/>
    <property type="molecule type" value="Genomic_DNA"/>
</dbReference>
<evidence type="ECO:0000313" key="3">
    <source>
        <dbReference type="Proteomes" id="UP001066276"/>
    </source>
</evidence>
<feature type="compositionally biased region" description="Low complexity" evidence="1">
    <location>
        <begin position="86"/>
        <end position="103"/>
    </location>
</feature>
<keyword evidence="3" id="KW-1185">Reference proteome</keyword>
<gene>
    <name evidence="2" type="ORF">NDU88_003001</name>
</gene>
<evidence type="ECO:0000313" key="2">
    <source>
        <dbReference type="EMBL" id="KAJ1162533.1"/>
    </source>
</evidence>
<dbReference type="AlphaFoldDB" id="A0AAV7SER7"/>
<feature type="region of interest" description="Disordered" evidence="1">
    <location>
        <begin position="82"/>
        <end position="125"/>
    </location>
</feature>
<name>A0AAV7SER7_PLEWA</name>
<organism evidence="2 3">
    <name type="scientific">Pleurodeles waltl</name>
    <name type="common">Iberian ribbed newt</name>
    <dbReference type="NCBI Taxonomy" id="8319"/>
    <lineage>
        <taxon>Eukaryota</taxon>
        <taxon>Metazoa</taxon>
        <taxon>Chordata</taxon>
        <taxon>Craniata</taxon>
        <taxon>Vertebrata</taxon>
        <taxon>Euteleostomi</taxon>
        <taxon>Amphibia</taxon>
        <taxon>Batrachia</taxon>
        <taxon>Caudata</taxon>
        <taxon>Salamandroidea</taxon>
        <taxon>Salamandridae</taxon>
        <taxon>Pleurodelinae</taxon>
        <taxon>Pleurodeles</taxon>
    </lineage>
</organism>
<protein>
    <submittedName>
        <fullName evidence="2">Uncharacterized protein</fullName>
    </submittedName>
</protein>
<proteinExistence type="predicted"/>
<reference evidence="2" key="1">
    <citation type="journal article" date="2022" name="bioRxiv">
        <title>Sequencing and chromosome-scale assembly of the giantPleurodeles waltlgenome.</title>
        <authorList>
            <person name="Brown T."/>
            <person name="Elewa A."/>
            <person name="Iarovenko S."/>
            <person name="Subramanian E."/>
            <person name="Araus A.J."/>
            <person name="Petzold A."/>
            <person name="Susuki M."/>
            <person name="Suzuki K.-i.T."/>
            <person name="Hayashi T."/>
            <person name="Toyoda A."/>
            <person name="Oliveira C."/>
            <person name="Osipova E."/>
            <person name="Leigh N.D."/>
            <person name="Simon A."/>
            <person name="Yun M.H."/>
        </authorList>
    </citation>
    <scope>NUCLEOTIDE SEQUENCE</scope>
    <source>
        <strain evidence="2">20211129_DDA</strain>
        <tissue evidence="2">Liver</tissue>
    </source>
</reference>
<dbReference type="Proteomes" id="UP001066276">
    <property type="component" value="Chromosome 4_2"/>
</dbReference>
<comment type="caution">
    <text evidence="2">The sequence shown here is derived from an EMBL/GenBank/DDBJ whole genome shotgun (WGS) entry which is preliminary data.</text>
</comment>
<evidence type="ECO:0000256" key="1">
    <source>
        <dbReference type="SAM" id="MobiDB-lite"/>
    </source>
</evidence>
<sequence>MRHWARKITEAQLAMASQRGRGARRTLTPLMARILAVACPELDGRLRESQQPQGASLGLHWGSRLEWWYPVSGCVSVGPLGQARHSSVASSGGEAEAPETEGAATHRTQEAESTNAEGLTRRVRGAPQQRLKLRWELPGGGGLFCDHPSYRRLHSPSLSSPALVFVVEHDVGDHRKDLEFWFHGGVVLTFVSNWWVL</sequence>